<organism evidence="2 3">
    <name type="scientific">Dunaliella salina</name>
    <name type="common">Green alga</name>
    <name type="synonym">Protococcus salinus</name>
    <dbReference type="NCBI Taxonomy" id="3046"/>
    <lineage>
        <taxon>Eukaryota</taxon>
        <taxon>Viridiplantae</taxon>
        <taxon>Chlorophyta</taxon>
        <taxon>core chlorophytes</taxon>
        <taxon>Chlorophyceae</taxon>
        <taxon>CS clade</taxon>
        <taxon>Chlamydomonadales</taxon>
        <taxon>Dunaliellaceae</taxon>
        <taxon>Dunaliella</taxon>
    </lineage>
</organism>
<proteinExistence type="predicted"/>
<evidence type="ECO:0000313" key="2">
    <source>
        <dbReference type="EMBL" id="KAF5826583.1"/>
    </source>
</evidence>
<evidence type="ECO:0000256" key="1">
    <source>
        <dbReference type="SAM" id="MobiDB-lite"/>
    </source>
</evidence>
<dbReference type="EMBL" id="MU070827">
    <property type="protein sequence ID" value="KAF5826583.1"/>
    <property type="molecule type" value="Genomic_DNA"/>
</dbReference>
<gene>
    <name evidence="2" type="ORF">DUNSADRAFT_2634</name>
</gene>
<accession>A0ABQ7FW57</accession>
<protein>
    <recommendedName>
        <fullName evidence="4">Encoded protein</fullName>
    </recommendedName>
</protein>
<feature type="region of interest" description="Disordered" evidence="1">
    <location>
        <begin position="76"/>
        <end position="123"/>
    </location>
</feature>
<reference evidence="2" key="1">
    <citation type="submission" date="2017-08" db="EMBL/GenBank/DDBJ databases">
        <authorList>
            <person name="Polle J.E."/>
            <person name="Barry K."/>
            <person name="Cushman J."/>
            <person name="Schmutz J."/>
            <person name="Tran D."/>
            <person name="Hathwaick L.T."/>
            <person name="Yim W.C."/>
            <person name="Jenkins J."/>
            <person name="Mckie-Krisberg Z.M."/>
            <person name="Prochnik S."/>
            <person name="Lindquist E."/>
            <person name="Dockter R.B."/>
            <person name="Adam C."/>
            <person name="Molina H."/>
            <person name="Bunkerborg J."/>
            <person name="Jin E."/>
            <person name="Buchheim M."/>
            <person name="Magnuson J."/>
        </authorList>
    </citation>
    <scope>NUCLEOTIDE SEQUENCE</scope>
    <source>
        <strain evidence="2">CCAP 19/18</strain>
    </source>
</reference>
<dbReference type="Proteomes" id="UP000815325">
    <property type="component" value="Unassembled WGS sequence"/>
</dbReference>
<name>A0ABQ7FW57_DUNSA</name>
<evidence type="ECO:0000313" key="3">
    <source>
        <dbReference type="Proteomes" id="UP000815325"/>
    </source>
</evidence>
<sequence>MFVKACMPRRATLVGMSKLVLFLIVFFFGHAVFSHAVFIWSLCHVVSAPFDEHEIGGMAFARLCIATRHEKGEERNSLLIATRHEKGEEGEPSLIAKRHEKDEERKPLLSLAQASQPLKSQVD</sequence>
<comment type="caution">
    <text evidence="2">The sequence shown here is derived from an EMBL/GenBank/DDBJ whole genome shotgun (WGS) entry which is preliminary data.</text>
</comment>
<feature type="compositionally biased region" description="Basic and acidic residues" evidence="1">
    <location>
        <begin position="97"/>
        <end position="107"/>
    </location>
</feature>
<feature type="compositionally biased region" description="Polar residues" evidence="1">
    <location>
        <begin position="112"/>
        <end position="123"/>
    </location>
</feature>
<evidence type="ECO:0008006" key="4">
    <source>
        <dbReference type="Google" id="ProtNLM"/>
    </source>
</evidence>
<feature type="compositionally biased region" description="Basic and acidic residues" evidence="1">
    <location>
        <begin position="76"/>
        <end position="89"/>
    </location>
</feature>
<keyword evidence="3" id="KW-1185">Reference proteome</keyword>